<accession>A0A3N2RJM0</accession>
<comment type="caution">
    <text evidence="1">The sequence shown here is derived from an EMBL/GenBank/DDBJ whole genome shotgun (WGS) entry which is preliminary data.</text>
</comment>
<organism evidence="1 2">
    <name type="scientific">Lysobacter enzymogenes</name>
    <dbReference type="NCBI Taxonomy" id="69"/>
    <lineage>
        <taxon>Bacteria</taxon>
        <taxon>Pseudomonadati</taxon>
        <taxon>Pseudomonadota</taxon>
        <taxon>Gammaproteobacteria</taxon>
        <taxon>Lysobacterales</taxon>
        <taxon>Lysobacteraceae</taxon>
        <taxon>Lysobacter</taxon>
    </lineage>
</organism>
<gene>
    <name evidence="1" type="ORF">D9T17_08505</name>
</gene>
<reference evidence="1 2" key="1">
    <citation type="submission" date="2018-10" db="EMBL/GenBank/DDBJ databases">
        <title>The genome of Lysobacter enzymogenes OH11.</title>
        <authorList>
            <person name="Liu F."/>
            <person name="Zhao Y."/>
            <person name="Qian G."/>
            <person name="Chen Y."/>
            <person name="Xu H."/>
        </authorList>
    </citation>
    <scope>NUCLEOTIDE SEQUENCE [LARGE SCALE GENOMIC DNA]</scope>
    <source>
        <strain evidence="1 2">OH11</strain>
    </source>
</reference>
<dbReference type="Proteomes" id="UP000275910">
    <property type="component" value="Unassembled WGS sequence"/>
</dbReference>
<sequence>MVSAHIMDAKGSDAPRSLCPVIAGFMRGWCDGLANDADRDRLLKPLIPRAVGTRNTAAVEETRRLLALDWMIRVYAPAWLDLVEELRWCSTGLRELKPIVDTPTAVAAGKKAHMAMLEAGPVSSRYWGGVGALLGEAYISAGDEGAGRSILAANVAAAGKAAWDVNRKLGADAWTAAGAAARAAAAGEVAAAVWAVLGPDARPRPRWEPAVLASPQTWDAAKAAAGTAVQAMLEPVTRRLQDSAFDLVGSMCQAG</sequence>
<evidence type="ECO:0000313" key="1">
    <source>
        <dbReference type="EMBL" id="ROU07561.1"/>
    </source>
</evidence>
<name>A0A3N2RJM0_LYSEN</name>
<dbReference type="AlphaFoldDB" id="A0A3N2RJM0"/>
<dbReference type="EMBL" id="RCTY01000021">
    <property type="protein sequence ID" value="ROU07561.1"/>
    <property type="molecule type" value="Genomic_DNA"/>
</dbReference>
<proteinExistence type="predicted"/>
<evidence type="ECO:0000313" key="2">
    <source>
        <dbReference type="Proteomes" id="UP000275910"/>
    </source>
</evidence>
<protein>
    <submittedName>
        <fullName evidence="1">Uncharacterized protein</fullName>
    </submittedName>
</protein>